<evidence type="ECO:0000313" key="1">
    <source>
        <dbReference type="EMBL" id="MPM28696.1"/>
    </source>
</evidence>
<name>A0A644YJN9_9ZZZZ</name>
<proteinExistence type="predicted"/>
<protein>
    <submittedName>
        <fullName evidence="1">Uncharacterized protein</fullName>
    </submittedName>
</protein>
<comment type="caution">
    <text evidence="1">The sequence shown here is derived from an EMBL/GenBank/DDBJ whole genome shotgun (WGS) entry which is preliminary data.</text>
</comment>
<organism evidence="1">
    <name type="scientific">bioreactor metagenome</name>
    <dbReference type="NCBI Taxonomy" id="1076179"/>
    <lineage>
        <taxon>unclassified sequences</taxon>
        <taxon>metagenomes</taxon>
        <taxon>ecological metagenomes</taxon>
    </lineage>
</organism>
<reference evidence="1" key="1">
    <citation type="submission" date="2019-08" db="EMBL/GenBank/DDBJ databases">
        <authorList>
            <person name="Kucharzyk K."/>
            <person name="Murdoch R.W."/>
            <person name="Higgins S."/>
            <person name="Loffler F."/>
        </authorList>
    </citation>
    <scope>NUCLEOTIDE SEQUENCE</scope>
</reference>
<sequence>MAITARTTTNATIYFGPDTTKYPSITSLNSANITILWKEGSFYYAETSSPKRRFYIQTSKVTNITGGTPPSPSIVTSIRYTATSGVTRLGPDSSYVETGRLTHPEGMYFLVGNKSATHAMVEYRVSGTAQWKRAWFEHSRMVEALPTSNLPNTLVTPGTWNNRYPLSDLPVNGVWKLSYGGGRQCLGFARMVLDATYGAGTNIPSSALFTDDDAGRDALKALFNSIYVGDRVTFQFRDGTEADEQHAVIVAEKSTSGITVYDCNAKNTNKIDKRPLTWAELTAKYDKIRGGVHRD</sequence>
<dbReference type="AlphaFoldDB" id="A0A644YJN9"/>
<dbReference type="EMBL" id="VSSQ01005323">
    <property type="protein sequence ID" value="MPM28696.1"/>
    <property type="molecule type" value="Genomic_DNA"/>
</dbReference>
<accession>A0A644YJN9</accession>
<gene>
    <name evidence="1" type="ORF">SDC9_75223</name>
</gene>